<evidence type="ECO:0000313" key="2">
    <source>
        <dbReference type="EMBL" id="MCD9642027.1"/>
    </source>
</evidence>
<proteinExistence type="predicted"/>
<dbReference type="Proteomes" id="UP000823775">
    <property type="component" value="Unassembled WGS sequence"/>
</dbReference>
<sequence>MFGPSHKLGLGWRHNLTMASSYVGVRIVPRRIKIEKSAPLQKDREELVLDRIRELRSQARREEAPSGQAPRHVNHALL</sequence>
<comment type="caution">
    <text evidence="2">The sequence shown here is derived from an EMBL/GenBank/DDBJ whole genome shotgun (WGS) entry which is preliminary data.</text>
</comment>
<protein>
    <submittedName>
        <fullName evidence="2">Uncharacterized protein</fullName>
    </submittedName>
</protein>
<evidence type="ECO:0000256" key="1">
    <source>
        <dbReference type="SAM" id="MobiDB-lite"/>
    </source>
</evidence>
<feature type="region of interest" description="Disordered" evidence="1">
    <location>
        <begin position="58"/>
        <end position="78"/>
    </location>
</feature>
<gene>
    <name evidence="2" type="ORF">HAX54_028616</name>
</gene>
<keyword evidence="3" id="KW-1185">Reference proteome</keyword>
<accession>A0ABS8V6L8</accession>
<name>A0ABS8V6L8_DATST</name>
<dbReference type="EMBL" id="JACEIK010003515">
    <property type="protein sequence ID" value="MCD9642027.1"/>
    <property type="molecule type" value="Genomic_DNA"/>
</dbReference>
<feature type="non-terminal residue" evidence="2">
    <location>
        <position position="78"/>
    </location>
</feature>
<reference evidence="2 3" key="1">
    <citation type="journal article" date="2021" name="BMC Genomics">
        <title>Datura genome reveals duplications of psychoactive alkaloid biosynthetic genes and high mutation rate following tissue culture.</title>
        <authorList>
            <person name="Rajewski A."/>
            <person name="Carter-House D."/>
            <person name="Stajich J."/>
            <person name="Litt A."/>
        </authorList>
    </citation>
    <scope>NUCLEOTIDE SEQUENCE [LARGE SCALE GENOMIC DNA]</scope>
    <source>
        <strain evidence="2">AR-01</strain>
    </source>
</reference>
<organism evidence="2 3">
    <name type="scientific">Datura stramonium</name>
    <name type="common">Jimsonweed</name>
    <name type="synonym">Common thornapple</name>
    <dbReference type="NCBI Taxonomy" id="4076"/>
    <lineage>
        <taxon>Eukaryota</taxon>
        <taxon>Viridiplantae</taxon>
        <taxon>Streptophyta</taxon>
        <taxon>Embryophyta</taxon>
        <taxon>Tracheophyta</taxon>
        <taxon>Spermatophyta</taxon>
        <taxon>Magnoliopsida</taxon>
        <taxon>eudicotyledons</taxon>
        <taxon>Gunneridae</taxon>
        <taxon>Pentapetalae</taxon>
        <taxon>asterids</taxon>
        <taxon>lamiids</taxon>
        <taxon>Solanales</taxon>
        <taxon>Solanaceae</taxon>
        <taxon>Solanoideae</taxon>
        <taxon>Datureae</taxon>
        <taxon>Datura</taxon>
    </lineage>
</organism>
<evidence type="ECO:0000313" key="3">
    <source>
        <dbReference type="Proteomes" id="UP000823775"/>
    </source>
</evidence>